<dbReference type="PANTHER" id="PTHR30582">
    <property type="entry name" value="L,D-TRANSPEPTIDASE"/>
    <property type="match status" value="1"/>
</dbReference>
<dbReference type="Proteomes" id="UP001589707">
    <property type="component" value="Unassembled WGS sequence"/>
</dbReference>
<feature type="region of interest" description="Disordered" evidence="8">
    <location>
        <begin position="107"/>
        <end position="243"/>
    </location>
</feature>
<proteinExistence type="predicted"/>
<feature type="compositionally biased region" description="Low complexity" evidence="8">
    <location>
        <begin position="70"/>
        <end position="84"/>
    </location>
</feature>
<keyword evidence="12" id="KW-1185">Reference proteome</keyword>
<dbReference type="PROSITE" id="PS51257">
    <property type="entry name" value="PROKAR_LIPOPROTEIN"/>
    <property type="match status" value="1"/>
</dbReference>
<sequence length="545" mass="56779">MLRRHPLAVGFAIALSATLAACSSPTETERGSAETPSQAPDPAPEVSVSAVEDPDADDAAADEGSDDATDAAAGGDAASASGTDLEISPTGHFALTVTGGEFAEVTVTDADHPEVTVAGTFDDGSDADSGDDNGDGTDGDSDAGDAETGDPDAEETESDEAPATSGADAEAQAGGSTADSTEDAGDAAEGDATDGDATDGDATDGDAAEGDAADDATDEADDDDASDEGDDSSGSAEPQGTRWVSDYGLAGSATYEWTAKTIAPDGGEHEASGTITTTEPQGRSARVFTVIGDDQEVGVAAPIIVNIGATVPESHRDEIEHRLSVEVTDEDGKEIDVEGSWGWLYDTDGISRVHYRPKEFWPEHSKVKVQMALEDVPFSDTRFGEKDVSLDFSIGREQTTTADAKTHRMVVTRGDETVMDFPASLGAPRSPSYNGTHIVMSKAANYTMTSERWGYSTPVRWAVRIHNNGEFIHGAPWSAGSQGSANVSHGCINLTNERAKEYYDTAIYGDPVIVQGSSVSLSTDASDVSDWVYDWEDWKELSALD</sequence>
<name>A0ABV5WXZ3_9MICO</name>
<evidence type="ECO:0000259" key="10">
    <source>
        <dbReference type="PROSITE" id="PS52029"/>
    </source>
</evidence>
<organism evidence="11 12">
    <name type="scientific">Brevibacterium otitidis</name>
    <dbReference type="NCBI Taxonomy" id="53364"/>
    <lineage>
        <taxon>Bacteria</taxon>
        <taxon>Bacillati</taxon>
        <taxon>Actinomycetota</taxon>
        <taxon>Actinomycetes</taxon>
        <taxon>Micrococcales</taxon>
        <taxon>Brevibacteriaceae</taxon>
        <taxon>Brevibacterium</taxon>
    </lineage>
</organism>
<feature type="compositionally biased region" description="Acidic residues" evidence="8">
    <location>
        <begin position="52"/>
        <end position="69"/>
    </location>
</feature>
<comment type="pathway">
    <text evidence="1 7">Cell wall biogenesis; peptidoglycan biosynthesis.</text>
</comment>
<evidence type="ECO:0000256" key="9">
    <source>
        <dbReference type="SAM" id="SignalP"/>
    </source>
</evidence>
<evidence type="ECO:0000256" key="1">
    <source>
        <dbReference type="ARBA" id="ARBA00004752"/>
    </source>
</evidence>
<dbReference type="SUPFAM" id="SSF141523">
    <property type="entry name" value="L,D-transpeptidase catalytic domain-like"/>
    <property type="match status" value="1"/>
</dbReference>
<keyword evidence="9" id="KW-0732">Signal</keyword>
<dbReference type="EMBL" id="JBHMAU010000014">
    <property type="protein sequence ID" value="MFB9775040.1"/>
    <property type="molecule type" value="Genomic_DNA"/>
</dbReference>
<dbReference type="Pfam" id="PF17964">
    <property type="entry name" value="Big_10"/>
    <property type="match status" value="1"/>
</dbReference>
<dbReference type="RefSeq" id="WP_376837819.1">
    <property type="nucleotide sequence ID" value="NZ_JBHMAU010000014.1"/>
</dbReference>
<feature type="compositionally biased region" description="Acidic residues" evidence="8">
    <location>
        <begin position="180"/>
        <end position="231"/>
    </location>
</feature>
<dbReference type="CDD" id="cd16913">
    <property type="entry name" value="YkuD_like"/>
    <property type="match status" value="1"/>
</dbReference>
<evidence type="ECO:0000256" key="5">
    <source>
        <dbReference type="ARBA" id="ARBA00023315"/>
    </source>
</evidence>
<evidence type="ECO:0000313" key="12">
    <source>
        <dbReference type="Proteomes" id="UP001589707"/>
    </source>
</evidence>
<dbReference type="InterPro" id="IPR038063">
    <property type="entry name" value="Transpep_catalytic_dom"/>
</dbReference>
<accession>A0ABV5WXZ3</accession>
<dbReference type="InterPro" id="IPR050979">
    <property type="entry name" value="LD-transpeptidase"/>
</dbReference>
<keyword evidence="4 7" id="KW-0573">Peptidoglycan synthesis</keyword>
<dbReference type="Pfam" id="PF03734">
    <property type="entry name" value="YkuD"/>
    <property type="match status" value="1"/>
</dbReference>
<feature type="chain" id="PRO_5045533541" evidence="9">
    <location>
        <begin position="22"/>
        <end position="545"/>
    </location>
</feature>
<evidence type="ECO:0000256" key="3">
    <source>
        <dbReference type="ARBA" id="ARBA00022960"/>
    </source>
</evidence>
<feature type="region of interest" description="Disordered" evidence="8">
    <location>
        <begin position="23"/>
        <end position="88"/>
    </location>
</feature>
<comment type="caution">
    <text evidence="11">The sequence shown here is derived from an EMBL/GenBank/DDBJ whole genome shotgun (WGS) entry which is preliminary data.</text>
</comment>
<feature type="domain" description="L,D-TPase catalytic" evidence="10">
    <location>
        <begin position="398"/>
        <end position="515"/>
    </location>
</feature>
<dbReference type="PROSITE" id="PS52029">
    <property type="entry name" value="LD_TPASE"/>
    <property type="match status" value="1"/>
</dbReference>
<reference evidence="11 12" key="1">
    <citation type="submission" date="2024-09" db="EMBL/GenBank/DDBJ databases">
        <authorList>
            <person name="Sun Q."/>
            <person name="Mori K."/>
        </authorList>
    </citation>
    <scope>NUCLEOTIDE SEQUENCE [LARGE SCALE GENOMIC DNA]</scope>
    <source>
        <strain evidence="11 12">JCM 11683</strain>
    </source>
</reference>
<gene>
    <name evidence="11" type="ORF">ACFFN1_01170</name>
</gene>
<keyword evidence="3 7" id="KW-0133">Cell shape</keyword>
<evidence type="ECO:0000313" key="11">
    <source>
        <dbReference type="EMBL" id="MFB9775040.1"/>
    </source>
</evidence>
<evidence type="ECO:0000256" key="6">
    <source>
        <dbReference type="ARBA" id="ARBA00023316"/>
    </source>
</evidence>
<feature type="compositionally biased region" description="Acidic residues" evidence="8">
    <location>
        <begin position="123"/>
        <end position="160"/>
    </location>
</feature>
<keyword evidence="6 7" id="KW-0961">Cell wall biogenesis/degradation</keyword>
<evidence type="ECO:0000256" key="2">
    <source>
        <dbReference type="ARBA" id="ARBA00022679"/>
    </source>
</evidence>
<dbReference type="InterPro" id="IPR041280">
    <property type="entry name" value="Big_10"/>
</dbReference>
<protein>
    <submittedName>
        <fullName evidence="11">Ig-like domain-containing protein</fullName>
    </submittedName>
</protein>
<keyword evidence="5" id="KW-0012">Acyltransferase</keyword>
<feature type="active site" description="Proton donor/acceptor" evidence="7">
    <location>
        <position position="473"/>
    </location>
</feature>
<dbReference type="Gene3D" id="2.40.440.10">
    <property type="entry name" value="L,D-transpeptidase catalytic domain-like"/>
    <property type="match status" value="1"/>
</dbReference>
<evidence type="ECO:0000256" key="8">
    <source>
        <dbReference type="SAM" id="MobiDB-lite"/>
    </source>
</evidence>
<dbReference type="PANTHER" id="PTHR30582:SF2">
    <property type="entry name" value="L,D-TRANSPEPTIDASE YCIB-RELATED"/>
    <property type="match status" value="1"/>
</dbReference>
<dbReference type="InterPro" id="IPR005490">
    <property type="entry name" value="LD_TPept_cat_dom"/>
</dbReference>
<feature type="active site" description="Nucleophile" evidence="7">
    <location>
        <position position="491"/>
    </location>
</feature>
<keyword evidence="2" id="KW-0808">Transferase</keyword>
<evidence type="ECO:0000256" key="4">
    <source>
        <dbReference type="ARBA" id="ARBA00022984"/>
    </source>
</evidence>
<feature type="signal peptide" evidence="9">
    <location>
        <begin position="1"/>
        <end position="21"/>
    </location>
</feature>
<evidence type="ECO:0000256" key="7">
    <source>
        <dbReference type="PROSITE-ProRule" id="PRU01373"/>
    </source>
</evidence>
<dbReference type="Gene3D" id="2.60.40.3710">
    <property type="match status" value="1"/>
</dbReference>